<dbReference type="RefSeq" id="WP_078933516.1">
    <property type="nucleotide sequence ID" value="NZ_FUWG01000011.1"/>
</dbReference>
<evidence type="ECO:0000313" key="2">
    <source>
        <dbReference type="EMBL" id="SJZ54562.1"/>
    </source>
</evidence>
<dbReference type="GeneID" id="78316900"/>
<dbReference type="SUPFAM" id="SSF53448">
    <property type="entry name" value="Nucleotide-diphospho-sugar transferases"/>
    <property type="match status" value="1"/>
</dbReference>
<name>A0A1T4LIH3_TREPO</name>
<dbReference type="EMBL" id="FUWG01000011">
    <property type="protein sequence ID" value="SJZ54562.1"/>
    <property type="molecule type" value="Genomic_DNA"/>
</dbReference>
<evidence type="ECO:0000259" key="1">
    <source>
        <dbReference type="Pfam" id="PF00535"/>
    </source>
</evidence>
<dbReference type="OrthoDB" id="305760at2"/>
<dbReference type="Proteomes" id="UP000190423">
    <property type="component" value="Unassembled WGS sequence"/>
</dbReference>
<dbReference type="Pfam" id="PF00535">
    <property type="entry name" value="Glycos_transf_2"/>
    <property type="match status" value="1"/>
</dbReference>
<proteinExistence type="predicted"/>
<dbReference type="PANTHER" id="PTHR22916">
    <property type="entry name" value="GLYCOSYLTRANSFERASE"/>
    <property type="match status" value="1"/>
</dbReference>
<dbReference type="AlphaFoldDB" id="A0A1T4LIH3"/>
<keyword evidence="3" id="KW-1185">Reference proteome</keyword>
<dbReference type="InterPro" id="IPR001173">
    <property type="entry name" value="Glyco_trans_2-like"/>
</dbReference>
<feature type="domain" description="Glycosyltransferase 2-like" evidence="1">
    <location>
        <begin position="8"/>
        <end position="132"/>
    </location>
</feature>
<protein>
    <submittedName>
        <fullName evidence="2">Glycosyltransferase involved in cell wall bisynthesis</fullName>
    </submittedName>
</protein>
<dbReference type="InterPro" id="IPR029044">
    <property type="entry name" value="Nucleotide-diphossugar_trans"/>
</dbReference>
<reference evidence="2 3" key="1">
    <citation type="submission" date="2017-02" db="EMBL/GenBank/DDBJ databases">
        <authorList>
            <person name="Peterson S.W."/>
        </authorList>
    </citation>
    <scope>NUCLEOTIDE SEQUENCE [LARGE SCALE GENOMIC DNA]</scope>
    <source>
        <strain evidence="2 3">ATCC BAA-908</strain>
    </source>
</reference>
<accession>A0A1T4LIH3</accession>
<dbReference type="GO" id="GO:0016758">
    <property type="term" value="F:hexosyltransferase activity"/>
    <property type="evidence" value="ECO:0007669"/>
    <property type="project" value="UniProtKB-ARBA"/>
</dbReference>
<dbReference type="PANTHER" id="PTHR22916:SF3">
    <property type="entry name" value="UDP-GLCNAC:BETAGAL BETA-1,3-N-ACETYLGLUCOSAMINYLTRANSFERASE-LIKE PROTEIN 1"/>
    <property type="match status" value="1"/>
</dbReference>
<sequence>MDNIPLVSVIIPCYNASKYLIEALDSIIQQSYKNLEIIITDDCSTDNTYEMLCSFREKDSRIKLYKNDVNLKLPTTLNNMIDLCTGKYIARMDADDISLKNRIKEQVEYLEKHPEIDMCGTNAWNMKENGKIVGFYKFPINDTAIKYSACIFNPFFHSSVMLKAEVLKLNKYNSNFRYSQDYELWIRIMKSYKVHNLSKKLIIYRLPEMATPEKKEKQKQLATNVIQEARHAFFKEPFNLNDCSISDSYMFYRLAKKEGFMINANIVHLVGYQILRCILKLENIIVTNFIIMQKTIKRK</sequence>
<dbReference type="Gene3D" id="3.90.550.10">
    <property type="entry name" value="Spore Coat Polysaccharide Biosynthesis Protein SpsA, Chain A"/>
    <property type="match status" value="1"/>
</dbReference>
<dbReference type="STRING" id="261392.SAMN02745149_01616"/>
<keyword evidence="2" id="KW-0808">Transferase</keyword>
<gene>
    <name evidence="2" type="ORF">SAMN02745149_01616</name>
</gene>
<organism evidence="2 3">
    <name type="scientific">Treponema porcinum</name>
    <dbReference type="NCBI Taxonomy" id="261392"/>
    <lineage>
        <taxon>Bacteria</taxon>
        <taxon>Pseudomonadati</taxon>
        <taxon>Spirochaetota</taxon>
        <taxon>Spirochaetia</taxon>
        <taxon>Spirochaetales</taxon>
        <taxon>Treponemataceae</taxon>
        <taxon>Treponema</taxon>
    </lineage>
</organism>
<evidence type="ECO:0000313" key="3">
    <source>
        <dbReference type="Proteomes" id="UP000190423"/>
    </source>
</evidence>